<dbReference type="InterPro" id="IPR048052">
    <property type="entry name" value="FM1-like"/>
</dbReference>
<feature type="domain" description="SpaA-like prealbumin fold" evidence="4">
    <location>
        <begin position="391"/>
        <end position="494"/>
    </location>
</feature>
<evidence type="ECO:0000313" key="5">
    <source>
        <dbReference type="EMBL" id="NMM95147.1"/>
    </source>
</evidence>
<dbReference type="SUPFAM" id="SSF117074">
    <property type="entry name" value="Hypothetical protein PA1324"/>
    <property type="match status" value="1"/>
</dbReference>
<keyword evidence="2" id="KW-0812">Transmembrane</keyword>
<dbReference type="InterPro" id="IPR026466">
    <property type="entry name" value="Fim_isopep_form_D2_dom"/>
</dbReference>
<dbReference type="NCBIfam" id="TIGR01167">
    <property type="entry name" value="LPXTG_anchor"/>
    <property type="match status" value="1"/>
</dbReference>
<accession>A0A7Y0HUG0</accession>
<dbReference type="NCBIfam" id="NF033902">
    <property type="entry name" value="iso_D2_wall_anc"/>
    <property type="match status" value="1"/>
</dbReference>
<evidence type="ECO:0000256" key="1">
    <source>
        <dbReference type="SAM" id="MobiDB-lite"/>
    </source>
</evidence>
<protein>
    <recommendedName>
        <fullName evidence="4">SpaA-like prealbumin fold domain-containing protein</fullName>
    </recommendedName>
</protein>
<keyword evidence="2" id="KW-1133">Transmembrane helix</keyword>
<organism evidence="5 6">
    <name type="scientific">Bifidobacterium oedipodis</name>
    <dbReference type="NCBI Taxonomy" id="2675322"/>
    <lineage>
        <taxon>Bacteria</taxon>
        <taxon>Bacillati</taxon>
        <taxon>Actinomycetota</taxon>
        <taxon>Actinomycetes</taxon>
        <taxon>Bifidobacteriales</taxon>
        <taxon>Bifidobacteriaceae</taxon>
        <taxon>Bifidobacterium</taxon>
    </lineage>
</organism>
<feature type="compositionally biased region" description="Basic and acidic residues" evidence="1">
    <location>
        <begin position="197"/>
        <end position="211"/>
    </location>
</feature>
<keyword evidence="3" id="KW-0732">Signal</keyword>
<evidence type="ECO:0000256" key="3">
    <source>
        <dbReference type="SAM" id="SignalP"/>
    </source>
</evidence>
<evidence type="ECO:0000259" key="4">
    <source>
        <dbReference type="Pfam" id="PF17802"/>
    </source>
</evidence>
<evidence type="ECO:0000313" key="6">
    <source>
        <dbReference type="Proteomes" id="UP000532194"/>
    </source>
</evidence>
<sequence>MKKLFKALTALLAAVAMLFAGGGVFASTAMADTTKYSITINNNKPNHTYEAYQIFKGTLSETKDAAGNITSTTLSNIDWGSGVKESDRDELLGFGKAEGEKPYASVAELAASLNDSNAKAFADAVSQYLTDTPTGSTSTQTGNEGSKKYVINNLEAGYYLVQDKSKSLDGKDDAYTSFIMRIVEDVTVDPKSSVPSVDKKVQDEAVDKDTNSNDENGWGDSADHAINEPFQFKLTATIPADEDRADCESYMVKFNDTMSKGVAFDQIDSVTVSGGTDEAITVPEKKGNENPNGYVKSDVATDAETGISTWSLTIEDLKKLDPKFDITKAITVTVIYTAHLTTDAYVQNQSGATTNKNTVNLEYSNNPNADGTGKTPDHTVYVYSFQVNNTKHKDSEQGDALAGAGFRLYLKNGDTTGAEVKLAKDDADGCYYPIADQTKDGVEMTSDDNGQFNIKGLDAGSYVIKETTTPAGYNTMADHPITIGATHTSEQATLTKESTMNNNMVNKPGSSLPSTGGMGTMILYAAGIAVVVFAGLGLAVTLRKRQSRR</sequence>
<name>A0A7Y0HUG0_9BIFI</name>
<keyword evidence="6" id="KW-1185">Reference proteome</keyword>
<dbReference type="Gene3D" id="2.60.40.740">
    <property type="match status" value="1"/>
</dbReference>
<dbReference type="InterPro" id="IPR013783">
    <property type="entry name" value="Ig-like_fold"/>
</dbReference>
<dbReference type="Gene3D" id="2.60.40.10">
    <property type="entry name" value="Immunoglobulins"/>
    <property type="match status" value="1"/>
</dbReference>
<dbReference type="GO" id="GO:0005975">
    <property type="term" value="P:carbohydrate metabolic process"/>
    <property type="evidence" value="ECO:0007669"/>
    <property type="project" value="UniProtKB-ARBA"/>
</dbReference>
<dbReference type="NCBIfam" id="TIGR04226">
    <property type="entry name" value="RrgB_K2N_iso_D2"/>
    <property type="match status" value="1"/>
</dbReference>
<feature type="region of interest" description="Disordered" evidence="1">
    <location>
        <begin position="191"/>
        <end position="220"/>
    </location>
</feature>
<keyword evidence="2" id="KW-0472">Membrane</keyword>
<feature type="signal peptide" evidence="3">
    <location>
        <begin position="1"/>
        <end position="26"/>
    </location>
</feature>
<dbReference type="AlphaFoldDB" id="A0A7Y0HUG0"/>
<gene>
    <name evidence="5" type="ORF">G1C95_2335</name>
</gene>
<feature type="chain" id="PRO_5039080755" description="SpaA-like prealbumin fold domain-containing protein" evidence="3">
    <location>
        <begin position="27"/>
        <end position="549"/>
    </location>
</feature>
<dbReference type="EMBL" id="JAAIII010000009">
    <property type="protein sequence ID" value="NMM95147.1"/>
    <property type="molecule type" value="Genomic_DNA"/>
</dbReference>
<dbReference type="Proteomes" id="UP000532194">
    <property type="component" value="Unassembled WGS sequence"/>
</dbReference>
<comment type="caution">
    <text evidence="5">The sequence shown here is derived from an EMBL/GenBank/DDBJ whole genome shotgun (WGS) entry which is preliminary data.</text>
</comment>
<reference evidence="5 6" key="1">
    <citation type="submission" date="2020-02" db="EMBL/GenBank/DDBJ databases">
        <title>Characterization of phylogenetic diversity of novel bifidobacterial species isolated in Czech ZOOs.</title>
        <authorList>
            <person name="Lugli G.A."/>
            <person name="Vera N.B."/>
            <person name="Ventura M."/>
        </authorList>
    </citation>
    <scope>NUCLEOTIDE SEQUENCE [LARGE SCALE GENOMIC DNA]</scope>
    <source>
        <strain evidence="5 6">DSM 109957</strain>
    </source>
</reference>
<evidence type="ECO:0000256" key="2">
    <source>
        <dbReference type="SAM" id="Phobius"/>
    </source>
</evidence>
<dbReference type="RefSeq" id="WP_169173149.1">
    <property type="nucleotide sequence ID" value="NZ_JAAIII010000009.1"/>
</dbReference>
<feature type="transmembrane region" description="Helical" evidence="2">
    <location>
        <begin position="521"/>
        <end position="542"/>
    </location>
</feature>
<proteinExistence type="predicted"/>
<dbReference type="InterPro" id="IPR041033">
    <property type="entry name" value="SpaA_PFL_dom_1"/>
</dbReference>
<dbReference type="Pfam" id="PF17802">
    <property type="entry name" value="SpaA"/>
    <property type="match status" value="1"/>
</dbReference>